<reference evidence="3 4" key="1">
    <citation type="submission" date="2020-05" db="EMBL/GenBank/DDBJ databases">
        <title>Erythrobacter mangrovi sp. nov., isolated from rhizosphere soil of mangrove plant (Kandelia candel).</title>
        <authorList>
            <person name="Ye Y.H."/>
        </authorList>
    </citation>
    <scope>NUCLEOTIDE SEQUENCE [LARGE SCALE GENOMIC DNA]</scope>
    <source>
        <strain evidence="3 4">EB310</strain>
    </source>
</reference>
<dbReference type="AlphaFoldDB" id="A0A7D3Y033"/>
<dbReference type="InterPro" id="IPR025711">
    <property type="entry name" value="PepSY"/>
</dbReference>
<keyword evidence="4" id="KW-1185">Reference proteome</keyword>
<gene>
    <name evidence="3" type="ORF">HQR01_09030</name>
</gene>
<evidence type="ECO:0000259" key="2">
    <source>
        <dbReference type="Pfam" id="PF13670"/>
    </source>
</evidence>
<evidence type="ECO:0000313" key="3">
    <source>
        <dbReference type="EMBL" id="QKG71492.1"/>
    </source>
</evidence>
<dbReference type="Proteomes" id="UP000504693">
    <property type="component" value="Chromosome"/>
</dbReference>
<dbReference type="KEGG" id="emv:HQR01_09030"/>
<sequence length="92" mass="10279">MRLNRVLMSFAAVALVPTVAFAAVDGEQDQAPEAEAKKEKPKRICRQIRNTGFRTASRICKTQEQWDAQDRAINGEELDIKTGNFSGRTIGR</sequence>
<name>A0A7D3Y033_9SPHN</name>
<evidence type="ECO:0000256" key="1">
    <source>
        <dbReference type="SAM" id="SignalP"/>
    </source>
</evidence>
<accession>A0A7D3Y033</accession>
<protein>
    <recommendedName>
        <fullName evidence="2">PepSY domain-containing protein</fullName>
    </recommendedName>
</protein>
<feature type="chain" id="PRO_5028997188" description="PepSY domain-containing protein" evidence="1">
    <location>
        <begin position="23"/>
        <end position="92"/>
    </location>
</feature>
<dbReference type="RefSeq" id="WP_173214462.1">
    <property type="nucleotide sequence ID" value="NZ_CP053921.1"/>
</dbReference>
<evidence type="ECO:0000313" key="4">
    <source>
        <dbReference type="Proteomes" id="UP000504693"/>
    </source>
</evidence>
<feature type="domain" description="PepSY" evidence="2">
    <location>
        <begin position="7"/>
        <end position="87"/>
    </location>
</feature>
<organism evidence="3 4">
    <name type="scientific">Erythrobacter mangrovi</name>
    <dbReference type="NCBI Taxonomy" id="2739433"/>
    <lineage>
        <taxon>Bacteria</taxon>
        <taxon>Pseudomonadati</taxon>
        <taxon>Pseudomonadota</taxon>
        <taxon>Alphaproteobacteria</taxon>
        <taxon>Sphingomonadales</taxon>
        <taxon>Erythrobacteraceae</taxon>
        <taxon>Erythrobacter/Porphyrobacter group</taxon>
        <taxon>Erythrobacter</taxon>
    </lineage>
</organism>
<proteinExistence type="predicted"/>
<keyword evidence="1" id="KW-0732">Signal</keyword>
<feature type="signal peptide" evidence="1">
    <location>
        <begin position="1"/>
        <end position="22"/>
    </location>
</feature>
<dbReference type="EMBL" id="CP053921">
    <property type="protein sequence ID" value="QKG71492.1"/>
    <property type="molecule type" value="Genomic_DNA"/>
</dbReference>
<dbReference type="Pfam" id="PF13670">
    <property type="entry name" value="PepSY_2"/>
    <property type="match status" value="1"/>
</dbReference>